<protein>
    <recommendedName>
        <fullName evidence="3">Flagellar motor switch protein FliN</fullName>
    </recommendedName>
</protein>
<dbReference type="SUPFAM" id="SSF101801">
    <property type="entry name" value="Surface presentation of antigens (SPOA)"/>
    <property type="match status" value="1"/>
</dbReference>
<keyword evidence="10" id="KW-1185">Reference proteome</keyword>
<organism evidence="9 10">
    <name type="scientific">Silvibacterium bohemicum</name>
    <dbReference type="NCBI Taxonomy" id="1577686"/>
    <lineage>
        <taxon>Bacteria</taxon>
        <taxon>Pseudomonadati</taxon>
        <taxon>Acidobacteriota</taxon>
        <taxon>Terriglobia</taxon>
        <taxon>Terriglobales</taxon>
        <taxon>Acidobacteriaceae</taxon>
        <taxon>Silvibacterium</taxon>
    </lineage>
</organism>
<dbReference type="NCBIfam" id="TIGR02480">
    <property type="entry name" value="fliN"/>
    <property type="match status" value="1"/>
</dbReference>
<evidence type="ECO:0000256" key="7">
    <source>
        <dbReference type="ARBA" id="ARBA00023136"/>
    </source>
</evidence>
<keyword evidence="5" id="KW-0145">Chemotaxis</keyword>
<dbReference type="InterPro" id="IPR036429">
    <property type="entry name" value="SpoA-like_sf"/>
</dbReference>
<evidence type="ECO:0000256" key="3">
    <source>
        <dbReference type="ARBA" id="ARBA00021897"/>
    </source>
</evidence>
<evidence type="ECO:0000256" key="4">
    <source>
        <dbReference type="ARBA" id="ARBA00022475"/>
    </source>
</evidence>
<evidence type="ECO:0000256" key="2">
    <source>
        <dbReference type="ARBA" id="ARBA00009226"/>
    </source>
</evidence>
<dbReference type="InterPro" id="IPR051469">
    <property type="entry name" value="FliN/MopA/SpaO"/>
</dbReference>
<comment type="subcellular location">
    <subcellularLocation>
        <location evidence="1">Cell membrane</location>
        <topology evidence="1">Peripheral membrane protein</topology>
        <orientation evidence="1">Cytoplasmic side</orientation>
    </subcellularLocation>
</comment>
<comment type="caution">
    <text evidence="9">The sequence shown here is derived from an EMBL/GenBank/DDBJ whole genome shotgun (WGS) entry which is preliminary data.</text>
</comment>
<evidence type="ECO:0000256" key="6">
    <source>
        <dbReference type="ARBA" id="ARBA00022779"/>
    </source>
</evidence>
<dbReference type="AlphaFoldDB" id="A0A841JUJ1"/>
<sequence>MDNQSNKNAAHVFAAAFAESFADSLTQLVGSEWHLKTLDSPDLATRQGQPVHYRLTVDGARQGECFIESYEPQVALLGAKILDHPEEAYTDDHADALQKAIVSATPGLSAALSDQYGELTFKVEKVKGLAFGGMFVVPLEASEKGSAAIPVLLYFDGQLLNELTSQSESKAASESEQILIDPTNLKLVMDVELNVSLRFGQRQLPLREVLELESGAVIELDRLVDEPVELLLDGKLIARGEAVIVDGNYGLRVTEITQPISSHFAR</sequence>
<dbReference type="GO" id="GO:0009425">
    <property type="term" value="C:bacterial-type flagellum basal body"/>
    <property type="evidence" value="ECO:0007669"/>
    <property type="project" value="InterPro"/>
</dbReference>
<keyword evidence="6" id="KW-0283">Flagellar rotation</keyword>
<evidence type="ECO:0000259" key="8">
    <source>
        <dbReference type="Pfam" id="PF01052"/>
    </source>
</evidence>
<dbReference type="RefSeq" id="WP_050059449.1">
    <property type="nucleotide sequence ID" value="NZ_JACHEK010000005.1"/>
</dbReference>
<dbReference type="GO" id="GO:0003774">
    <property type="term" value="F:cytoskeletal motor activity"/>
    <property type="evidence" value="ECO:0007669"/>
    <property type="project" value="InterPro"/>
</dbReference>
<keyword evidence="9" id="KW-0969">Cilium</keyword>
<keyword evidence="7" id="KW-0472">Membrane</keyword>
<dbReference type="Pfam" id="PF01052">
    <property type="entry name" value="FliMN_C"/>
    <property type="match status" value="1"/>
</dbReference>
<keyword evidence="9" id="KW-0966">Cell projection</keyword>
<comment type="similarity">
    <text evidence="2">Belongs to the FliN/MopA/SpaO family.</text>
</comment>
<dbReference type="OrthoDB" id="9773459at2"/>
<dbReference type="GO" id="GO:0006935">
    <property type="term" value="P:chemotaxis"/>
    <property type="evidence" value="ECO:0007669"/>
    <property type="project" value="UniProtKB-KW"/>
</dbReference>
<evidence type="ECO:0000256" key="1">
    <source>
        <dbReference type="ARBA" id="ARBA00004413"/>
    </source>
</evidence>
<reference evidence="9 10" key="1">
    <citation type="submission" date="2020-08" db="EMBL/GenBank/DDBJ databases">
        <title>Genomic Encyclopedia of Type Strains, Phase IV (KMG-IV): sequencing the most valuable type-strain genomes for metagenomic binning, comparative biology and taxonomic classification.</title>
        <authorList>
            <person name="Goeker M."/>
        </authorList>
    </citation>
    <scope>NUCLEOTIDE SEQUENCE [LARGE SCALE GENOMIC DNA]</scope>
    <source>
        <strain evidence="9 10">DSM 103733</strain>
    </source>
</reference>
<dbReference type="PANTHER" id="PTHR43484:SF1">
    <property type="entry name" value="FLAGELLAR MOTOR SWITCH PROTEIN FLIN"/>
    <property type="match status" value="1"/>
</dbReference>
<gene>
    <name evidence="9" type="ORF">HNQ77_002972</name>
</gene>
<keyword evidence="9" id="KW-0282">Flagellum</keyword>
<dbReference type="PRINTS" id="PR00956">
    <property type="entry name" value="FLGMOTORFLIN"/>
</dbReference>
<accession>A0A841JUJ1</accession>
<keyword evidence="4" id="KW-1003">Cell membrane</keyword>
<name>A0A841JUJ1_9BACT</name>
<dbReference type="InterPro" id="IPR001172">
    <property type="entry name" value="FliN_T3SS_HrcQb"/>
</dbReference>
<evidence type="ECO:0000313" key="10">
    <source>
        <dbReference type="Proteomes" id="UP000538666"/>
    </source>
</evidence>
<dbReference type="PANTHER" id="PTHR43484">
    <property type="match status" value="1"/>
</dbReference>
<evidence type="ECO:0000313" key="9">
    <source>
        <dbReference type="EMBL" id="MBB6145016.1"/>
    </source>
</evidence>
<dbReference type="Proteomes" id="UP000538666">
    <property type="component" value="Unassembled WGS sequence"/>
</dbReference>
<feature type="domain" description="Flagellar motor switch protein FliN-like C-terminal" evidence="8">
    <location>
        <begin position="187"/>
        <end position="257"/>
    </location>
</feature>
<dbReference type="GO" id="GO:0071973">
    <property type="term" value="P:bacterial-type flagellum-dependent cell motility"/>
    <property type="evidence" value="ECO:0007669"/>
    <property type="project" value="InterPro"/>
</dbReference>
<proteinExistence type="inferred from homology"/>
<dbReference type="Gene3D" id="2.30.330.10">
    <property type="entry name" value="SpoA-like"/>
    <property type="match status" value="1"/>
</dbReference>
<dbReference type="GO" id="GO:0005886">
    <property type="term" value="C:plasma membrane"/>
    <property type="evidence" value="ECO:0007669"/>
    <property type="project" value="UniProtKB-SubCell"/>
</dbReference>
<evidence type="ECO:0000256" key="5">
    <source>
        <dbReference type="ARBA" id="ARBA00022500"/>
    </source>
</evidence>
<dbReference type="InterPro" id="IPR012826">
    <property type="entry name" value="FliN"/>
</dbReference>
<dbReference type="InterPro" id="IPR001543">
    <property type="entry name" value="FliN-like_C"/>
</dbReference>
<dbReference type="EMBL" id="JACHEK010000005">
    <property type="protein sequence ID" value="MBB6145016.1"/>
    <property type="molecule type" value="Genomic_DNA"/>
</dbReference>